<dbReference type="GO" id="GO:0003824">
    <property type="term" value="F:catalytic activity"/>
    <property type="evidence" value="ECO:0007669"/>
    <property type="project" value="InterPro"/>
</dbReference>
<comment type="caution">
    <text evidence="3">The sequence shown here is derived from an EMBL/GenBank/DDBJ whole genome shotgun (WGS) entry which is preliminary data.</text>
</comment>
<feature type="domain" description="MOSC" evidence="2">
    <location>
        <begin position="30"/>
        <end position="158"/>
    </location>
</feature>
<sequence>MDNIKDLFTVFPRPGRVAWIGIRPERRSPMTVVDAVEVSPKKGLVGDHYSGQSGNRHVTLIQAEHLPVVAALTGRETLDPGVLRRNIVVSGLNLLALKDQQLQIGDVLLQITGQCHPCSKMETALGPGGYNAMRGHGGMTAKVLVGGTIRQDDAVTVVAAGATASRDVDPTAAEPVADSTAPDRPRSRSTDAG</sequence>
<reference evidence="3 4" key="1">
    <citation type="submission" date="2018-03" db="EMBL/GenBank/DDBJ databases">
        <title>Genomic Encyclopedia of Archaeal and Bacterial Type Strains, Phase II (KMG-II): from individual species to whole genera.</title>
        <authorList>
            <person name="Goeker M."/>
        </authorList>
    </citation>
    <scope>NUCLEOTIDE SEQUENCE [LARGE SCALE GENOMIC DNA]</scope>
    <source>
        <strain evidence="3 4">DSM 28354</strain>
    </source>
</reference>
<dbReference type="AlphaFoldDB" id="A0A2T0RWS8"/>
<dbReference type="PROSITE" id="PS51340">
    <property type="entry name" value="MOSC"/>
    <property type="match status" value="1"/>
</dbReference>
<proteinExistence type="predicted"/>
<evidence type="ECO:0000313" key="4">
    <source>
        <dbReference type="Proteomes" id="UP000238375"/>
    </source>
</evidence>
<dbReference type="Proteomes" id="UP000238375">
    <property type="component" value="Unassembled WGS sequence"/>
</dbReference>
<dbReference type="GO" id="GO:0030170">
    <property type="term" value="F:pyridoxal phosphate binding"/>
    <property type="evidence" value="ECO:0007669"/>
    <property type="project" value="InterPro"/>
</dbReference>
<dbReference type="Gene3D" id="2.40.33.20">
    <property type="entry name" value="PK beta-barrel domain-like"/>
    <property type="match status" value="1"/>
</dbReference>
<dbReference type="EMBL" id="PVTE01000037">
    <property type="protein sequence ID" value="PRY25607.1"/>
    <property type="molecule type" value="Genomic_DNA"/>
</dbReference>
<dbReference type="RefSeq" id="WP_106140668.1">
    <property type="nucleotide sequence ID" value="NZ_PVTE01000037.1"/>
</dbReference>
<evidence type="ECO:0000259" key="2">
    <source>
        <dbReference type="PROSITE" id="PS51340"/>
    </source>
</evidence>
<dbReference type="InterPro" id="IPR005302">
    <property type="entry name" value="MoCF_Sase_C"/>
</dbReference>
<evidence type="ECO:0000256" key="1">
    <source>
        <dbReference type="SAM" id="MobiDB-lite"/>
    </source>
</evidence>
<protein>
    <submittedName>
        <fullName evidence="3">MOSC domain-containing protein YiiM</fullName>
    </submittedName>
</protein>
<dbReference type="InterPro" id="IPR052716">
    <property type="entry name" value="MOSC_domain"/>
</dbReference>
<dbReference type="PANTHER" id="PTHR36930:SF1">
    <property type="entry name" value="MOSC DOMAIN-CONTAINING PROTEIN"/>
    <property type="match status" value="1"/>
</dbReference>
<dbReference type="InterPro" id="IPR011037">
    <property type="entry name" value="Pyrv_Knase-like_insert_dom_sf"/>
</dbReference>
<evidence type="ECO:0000313" key="3">
    <source>
        <dbReference type="EMBL" id="PRY25607.1"/>
    </source>
</evidence>
<feature type="compositionally biased region" description="Basic and acidic residues" evidence="1">
    <location>
        <begin position="181"/>
        <end position="193"/>
    </location>
</feature>
<keyword evidence="4" id="KW-1185">Reference proteome</keyword>
<dbReference type="SUPFAM" id="SSF50800">
    <property type="entry name" value="PK beta-barrel domain-like"/>
    <property type="match status" value="1"/>
</dbReference>
<dbReference type="GO" id="GO:0030151">
    <property type="term" value="F:molybdenum ion binding"/>
    <property type="evidence" value="ECO:0007669"/>
    <property type="project" value="InterPro"/>
</dbReference>
<name>A0A2T0RWS8_9BACT</name>
<organism evidence="3 4">
    <name type="scientific">Spirosoma oryzae</name>
    <dbReference type="NCBI Taxonomy" id="1469603"/>
    <lineage>
        <taxon>Bacteria</taxon>
        <taxon>Pseudomonadati</taxon>
        <taxon>Bacteroidota</taxon>
        <taxon>Cytophagia</taxon>
        <taxon>Cytophagales</taxon>
        <taxon>Cytophagaceae</taxon>
        <taxon>Spirosoma</taxon>
    </lineage>
</organism>
<dbReference type="OrthoDB" id="1550913at2"/>
<dbReference type="Pfam" id="PF03473">
    <property type="entry name" value="MOSC"/>
    <property type="match status" value="1"/>
</dbReference>
<accession>A0A2T0RWS8</accession>
<dbReference type="PANTHER" id="PTHR36930">
    <property type="entry name" value="METAL-SULFUR CLUSTER BIOSYNTHESIS PROTEINS YUAD-RELATED"/>
    <property type="match status" value="1"/>
</dbReference>
<feature type="region of interest" description="Disordered" evidence="1">
    <location>
        <begin position="162"/>
        <end position="193"/>
    </location>
</feature>
<gene>
    <name evidence="3" type="ORF">CLV58_1378</name>
</gene>